<gene>
    <name evidence="2" type="ORF">TNCV_2071431</name>
</gene>
<accession>A0A8X6W3K5</accession>
<evidence type="ECO:0000256" key="1">
    <source>
        <dbReference type="SAM" id="MobiDB-lite"/>
    </source>
</evidence>
<dbReference type="EMBL" id="BMAU01021379">
    <property type="protein sequence ID" value="GFY27523.1"/>
    <property type="molecule type" value="Genomic_DNA"/>
</dbReference>
<organism evidence="2 3">
    <name type="scientific">Trichonephila clavipes</name>
    <name type="common">Golden silk orbweaver</name>
    <name type="synonym">Nephila clavipes</name>
    <dbReference type="NCBI Taxonomy" id="2585209"/>
    <lineage>
        <taxon>Eukaryota</taxon>
        <taxon>Metazoa</taxon>
        <taxon>Ecdysozoa</taxon>
        <taxon>Arthropoda</taxon>
        <taxon>Chelicerata</taxon>
        <taxon>Arachnida</taxon>
        <taxon>Araneae</taxon>
        <taxon>Araneomorphae</taxon>
        <taxon>Entelegynae</taxon>
        <taxon>Araneoidea</taxon>
        <taxon>Nephilidae</taxon>
        <taxon>Trichonephila</taxon>
    </lineage>
</organism>
<protein>
    <submittedName>
        <fullName evidence="2">Uncharacterized protein</fullName>
    </submittedName>
</protein>
<comment type="caution">
    <text evidence="2">The sequence shown here is derived from an EMBL/GenBank/DDBJ whole genome shotgun (WGS) entry which is preliminary data.</text>
</comment>
<evidence type="ECO:0000313" key="3">
    <source>
        <dbReference type="Proteomes" id="UP000887159"/>
    </source>
</evidence>
<feature type="compositionally biased region" description="Basic and acidic residues" evidence="1">
    <location>
        <begin position="34"/>
        <end position="56"/>
    </location>
</feature>
<feature type="region of interest" description="Disordered" evidence="1">
    <location>
        <begin position="1"/>
        <end position="58"/>
    </location>
</feature>
<keyword evidence="3" id="KW-1185">Reference proteome</keyword>
<reference evidence="2" key="1">
    <citation type="submission" date="2020-08" db="EMBL/GenBank/DDBJ databases">
        <title>Multicomponent nature underlies the extraordinary mechanical properties of spider dragline silk.</title>
        <authorList>
            <person name="Kono N."/>
            <person name="Nakamura H."/>
            <person name="Mori M."/>
            <person name="Yoshida Y."/>
            <person name="Ohtoshi R."/>
            <person name="Malay A.D."/>
            <person name="Moran D.A.P."/>
            <person name="Tomita M."/>
            <person name="Numata K."/>
            <person name="Arakawa K."/>
        </authorList>
    </citation>
    <scope>NUCLEOTIDE SEQUENCE</scope>
</reference>
<dbReference type="AlphaFoldDB" id="A0A8X6W3K5"/>
<sequence>MDLLPAPGNRSNHTHEIWQRAHCIHRGPGNGGGRPDRTRPNQGRKENGNEKTKSEKNVVGGRKMAEQWIAILYHLNILFFMRCPIEAVQ</sequence>
<proteinExistence type="predicted"/>
<dbReference type="Proteomes" id="UP000887159">
    <property type="component" value="Unassembled WGS sequence"/>
</dbReference>
<name>A0A8X6W3K5_TRICX</name>
<evidence type="ECO:0000313" key="2">
    <source>
        <dbReference type="EMBL" id="GFY27523.1"/>
    </source>
</evidence>